<keyword evidence="9" id="KW-1185">Reference proteome</keyword>
<dbReference type="AlphaFoldDB" id="A0A316YGA3"/>
<dbReference type="RefSeq" id="XP_025373983.1">
    <property type="nucleotide sequence ID" value="XM_025518492.1"/>
</dbReference>
<feature type="domain" description="HTH araC/xylS-type" evidence="7">
    <location>
        <begin position="75"/>
        <end position="128"/>
    </location>
</feature>
<dbReference type="PROSITE" id="PS01124">
    <property type="entry name" value="HTH_ARAC_FAMILY_2"/>
    <property type="match status" value="1"/>
</dbReference>
<evidence type="ECO:0000313" key="8">
    <source>
        <dbReference type="EMBL" id="PWN86785.1"/>
    </source>
</evidence>
<dbReference type="GO" id="GO:0032259">
    <property type="term" value="P:methylation"/>
    <property type="evidence" value="ECO:0007669"/>
    <property type="project" value="UniProtKB-KW"/>
</dbReference>
<feature type="compositionally biased region" description="Basic and acidic residues" evidence="6">
    <location>
        <begin position="64"/>
        <end position="78"/>
    </location>
</feature>
<dbReference type="InterPro" id="IPR004026">
    <property type="entry name" value="Ada_DNA_repair_Zn-bd"/>
</dbReference>
<dbReference type="Pfam" id="PF00165">
    <property type="entry name" value="HTH_AraC"/>
    <property type="match status" value="1"/>
</dbReference>
<keyword evidence="4" id="KW-0010">Activator</keyword>
<gene>
    <name evidence="8" type="ORF">FA10DRAFT_215702</name>
</gene>
<keyword evidence="5" id="KW-0804">Transcription</keyword>
<evidence type="ECO:0000256" key="3">
    <source>
        <dbReference type="ARBA" id="ARBA00023015"/>
    </source>
</evidence>
<dbReference type="InterPro" id="IPR018060">
    <property type="entry name" value="HTH_AraC"/>
</dbReference>
<dbReference type="Gene3D" id="1.10.10.60">
    <property type="entry name" value="Homeodomain-like"/>
    <property type="match status" value="1"/>
</dbReference>
<dbReference type="InterPro" id="IPR035451">
    <property type="entry name" value="Ada-like_dom_sf"/>
</dbReference>
<feature type="non-terminal residue" evidence="8">
    <location>
        <position position="128"/>
    </location>
</feature>
<keyword evidence="2" id="KW-0808">Transferase</keyword>
<dbReference type="OrthoDB" id="2447880at2759"/>
<evidence type="ECO:0000256" key="2">
    <source>
        <dbReference type="ARBA" id="ARBA00022603"/>
    </source>
</evidence>
<dbReference type="GO" id="GO:0003700">
    <property type="term" value="F:DNA-binding transcription factor activity"/>
    <property type="evidence" value="ECO:0007669"/>
    <property type="project" value="InterPro"/>
</dbReference>
<evidence type="ECO:0000256" key="5">
    <source>
        <dbReference type="ARBA" id="ARBA00023163"/>
    </source>
</evidence>
<evidence type="ECO:0000259" key="7">
    <source>
        <dbReference type="PROSITE" id="PS01124"/>
    </source>
</evidence>
<organism evidence="8 9">
    <name type="scientific">Acaromyces ingoldii</name>
    <dbReference type="NCBI Taxonomy" id="215250"/>
    <lineage>
        <taxon>Eukaryota</taxon>
        <taxon>Fungi</taxon>
        <taxon>Dikarya</taxon>
        <taxon>Basidiomycota</taxon>
        <taxon>Ustilaginomycotina</taxon>
        <taxon>Exobasidiomycetes</taxon>
        <taxon>Exobasidiales</taxon>
        <taxon>Cryptobasidiaceae</taxon>
        <taxon>Acaromyces</taxon>
    </lineage>
</organism>
<evidence type="ECO:0000256" key="1">
    <source>
        <dbReference type="ARBA" id="ARBA00001947"/>
    </source>
</evidence>
<accession>A0A316YGA3</accession>
<comment type="cofactor">
    <cofactor evidence="1">
        <name>Zn(2+)</name>
        <dbReference type="ChEBI" id="CHEBI:29105"/>
    </cofactor>
</comment>
<dbReference type="STRING" id="215250.A0A316YGA3"/>
<dbReference type="GO" id="GO:0043565">
    <property type="term" value="F:sequence-specific DNA binding"/>
    <property type="evidence" value="ECO:0007669"/>
    <property type="project" value="InterPro"/>
</dbReference>
<dbReference type="SUPFAM" id="SSF57884">
    <property type="entry name" value="Ada DNA repair protein, N-terminal domain (N-Ada 10)"/>
    <property type="match status" value="1"/>
</dbReference>
<proteinExistence type="predicted"/>
<protein>
    <recommendedName>
        <fullName evidence="7">HTH araC/xylS-type domain-containing protein</fullName>
    </recommendedName>
</protein>
<evidence type="ECO:0000313" key="9">
    <source>
        <dbReference type="Proteomes" id="UP000245768"/>
    </source>
</evidence>
<dbReference type="GO" id="GO:0006281">
    <property type="term" value="P:DNA repair"/>
    <property type="evidence" value="ECO:0007669"/>
    <property type="project" value="InterPro"/>
</dbReference>
<evidence type="ECO:0000256" key="6">
    <source>
        <dbReference type="SAM" id="MobiDB-lite"/>
    </source>
</evidence>
<name>A0A316YGA3_9BASI</name>
<feature type="region of interest" description="Disordered" evidence="6">
    <location>
        <begin position="61"/>
        <end position="83"/>
    </location>
</feature>
<evidence type="ECO:0000256" key="4">
    <source>
        <dbReference type="ARBA" id="ARBA00023159"/>
    </source>
</evidence>
<keyword evidence="3" id="KW-0805">Transcription regulation</keyword>
<dbReference type="GO" id="GO:0008168">
    <property type="term" value="F:methyltransferase activity"/>
    <property type="evidence" value="ECO:0007669"/>
    <property type="project" value="UniProtKB-KW"/>
</dbReference>
<feature type="non-terminal residue" evidence="8">
    <location>
        <position position="1"/>
    </location>
</feature>
<dbReference type="GO" id="GO:0008270">
    <property type="term" value="F:zinc ion binding"/>
    <property type="evidence" value="ECO:0007669"/>
    <property type="project" value="InterPro"/>
</dbReference>
<dbReference type="Gene3D" id="3.40.10.10">
    <property type="entry name" value="DNA Methylphosphotriester Repair Domain"/>
    <property type="match status" value="1"/>
</dbReference>
<reference evidence="8 9" key="1">
    <citation type="journal article" date="2018" name="Mol. Biol. Evol.">
        <title>Broad Genomic Sampling Reveals a Smut Pathogenic Ancestry of the Fungal Clade Ustilaginomycotina.</title>
        <authorList>
            <person name="Kijpornyongpan T."/>
            <person name="Mondo S.J."/>
            <person name="Barry K."/>
            <person name="Sandor L."/>
            <person name="Lee J."/>
            <person name="Lipzen A."/>
            <person name="Pangilinan J."/>
            <person name="LaButti K."/>
            <person name="Hainaut M."/>
            <person name="Henrissat B."/>
            <person name="Grigoriev I.V."/>
            <person name="Spatafora J.W."/>
            <person name="Aime M.C."/>
        </authorList>
    </citation>
    <scope>NUCLEOTIDE SEQUENCE [LARGE SCALE GENOMIC DNA]</scope>
    <source>
        <strain evidence="8 9">MCA 4198</strain>
    </source>
</reference>
<dbReference type="InterPro" id="IPR009057">
    <property type="entry name" value="Homeodomain-like_sf"/>
</dbReference>
<dbReference type="Pfam" id="PF02805">
    <property type="entry name" value="Ada_Zn_binding"/>
    <property type="match status" value="1"/>
</dbReference>
<dbReference type="InParanoid" id="A0A316YGA3"/>
<dbReference type="Proteomes" id="UP000245768">
    <property type="component" value="Unassembled WGS sequence"/>
</dbReference>
<dbReference type="GeneID" id="37040408"/>
<dbReference type="SUPFAM" id="SSF46689">
    <property type="entry name" value="Homeodomain-like"/>
    <property type="match status" value="1"/>
</dbReference>
<dbReference type="EMBL" id="KZ819642">
    <property type="protein sequence ID" value="PWN86785.1"/>
    <property type="molecule type" value="Genomic_DNA"/>
</dbReference>
<keyword evidence="2" id="KW-0489">Methyltransferase</keyword>
<sequence>WQAVLNRDASASSAFVYCVRTTRIYCRTTCPSRRPARLQVTFEDTSGEAEIRGYRPCKRCSPASRRDKVADSRDELTRQRQNSRLGSKMTIKAIAADLGVSIWRIHRIFKHETGMSPEAWLREVSLSQ</sequence>